<dbReference type="Proteomes" id="UP001283361">
    <property type="component" value="Unassembled WGS sequence"/>
</dbReference>
<keyword evidence="3" id="KW-1185">Reference proteome</keyword>
<comment type="caution">
    <text evidence="2">The sequence shown here is derived from an EMBL/GenBank/DDBJ whole genome shotgun (WGS) entry which is preliminary data.</text>
</comment>
<feature type="region of interest" description="Disordered" evidence="1">
    <location>
        <begin position="41"/>
        <end position="64"/>
    </location>
</feature>
<evidence type="ECO:0000313" key="2">
    <source>
        <dbReference type="EMBL" id="KAK3750899.1"/>
    </source>
</evidence>
<evidence type="ECO:0000256" key="1">
    <source>
        <dbReference type="SAM" id="MobiDB-lite"/>
    </source>
</evidence>
<name>A0AAE1D105_9GAST</name>
<proteinExistence type="predicted"/>
<dbReference type="AlphaFoldDB" id="A0AAE1D105"/>
<organism evidence="2 3">
    <name type="scientific">Elysia crispata</name>
    <name type="common">lettuce slug</name>
    <dbReference type="NCBI Taxonomy" id="231223"/>
    <lineage>
        <taxon>Eukaryota</taxon>
        <taxon>Metazoa</taxon>
        <taxon>Spiralia</taxon>
        <taxon>Lophotrochozoa</taxon>
        <taxon>Mollusca</taxon>
        <taxon>Gastropoda</taxon>
        <taxon>Heterobranchia</taxon>
        <taxon>Euthyneura</taxon>
        <taxon>Panpulmonata</taxon>
        <taxon>Sacoglossa</taxon>
        <taxon>Placobranchoidea</taxon>
        <taxon>Plakobranchidae</taxon>
        <taxon>Elysia</taxon>
    </lineage>
</organism>
<dbReference type="EMBL" id="JAWDGP010005843">
    <property type="protein sequence ID" value="KAK3750899.1"/>
    <property type="molecule type" value="Genomic_DNA"/>
</dbReference>
<gene>
    <name evidence="2" type="ORF">RRG08_029819</name>
</gene>
<feature type="compositionally biased region" description="Polar residues" evidence="1">
    <location>
        <begin position="41"/>
        <end position="51"/>
    </location>
</feature>
<sequence>MVTCKTLPPRQKLDGSRQGLPTSPLLFLFFAAGAVSGTSGIDRQTAVSSPPCQAARDRSRESVDRTQHQQAALLQFFIWIEIVAETRRPEWNLRNDSWCQIQSC</sequence>
<accession>A0AAE1D105</accession>
<reference evidence="2" key="1">
    <citation type="journal article" date="2023" name="G3 (Bethesda)">
        <title>A reference genome for the long-term kleptoplast-retaining sea slug Elysia crispata morphotype clarki.</title>
        <authorList>
            <person name="Eastman K.E."/>
            <person name="Pendleton A.L."/>
            <person name="Shaikh M.A."/>
            <person name="Suttiyut T."/>
            <person name="Ogas R."/>
            <person name="Tomko P."/>
            <person name="Gavelis G."/>
            <person name="Widhalm J.R."/>
            <person name="Wisecaver J.H."/>
        </authorList>
    </citation>
    <scope>NUCLEOTIDE SEQUENCE</scope>
    <source>
        <strain evidence="2">ECLA1</strain>
    </source>
</reference>
<feature type="compositionally biased region" description="Basic and acidic residues" evidence="1">
    <location>
        <begin position="55"/>
        <end position="64"/>
    </location>
</feature>
<evidence type="ECO:0000313" key="3">
    <source>
        <dbReference type="Proteomes" id="UP001283361"/>
    </source>
</evidence>
<protein>
    <submittedName>
        <fullName evidence="2">Uncharacterized protein</fullName>
    </submittedName>
</protein>